<dbReference type="RefSeq" id="XP_014156856.1">
    <property type="nucleotide sequence ID" value="XM_014301381.1"/>
</dbReference>
<dbReference type="PANTHER" id="PTHR47204">
    <property type="entry name" value="OS02G0168900 PROTEIN"/>
    <property type="match status" value="1"/>
</dbReference>
<protein>
    <submittedName>
        <fullName evidence="1">Uncharacterized protein</fullName>
    </submittedName>
</protein>
<dbReference type="CDD" id="cd09271">
    <property type="entry name" value="RNase_H2-C"/>
    <property type="match status" value="1"/>
</dbReference>
<dbReference type="GO" id="GO:0006401">
    <property type="term" value="P:RNA catabolic process"/>
    <property type="evidence" value="ECO:0007669"/>
    <property type="project" value="InterPro"/>
</dbReference>
<dbReference type="GeneID" id="25905280"/>
<dbReference type="Proteomes" id="UP000054560">
    <property type="component" value="Unassembled WGS sequence"/>
</dbReference>
<dbReference type="GO" id="GO:0032299">
    <property type="term" value="C:ribonuclease H2 complex"/>
    <property type="evidence" value="ECO:0007669"/>
    <property type="project" value="InterPro"/>
</dbReference>
<dbReference type="Pfam" id="PF08615">
    <property type="entry name" value="RNase_H2_suC"/>
    <property type="match status" value="1"/>
</dbReference>
<dbReference type="InterPro" id="IPR013924">
    <property type="entry name" value="RNase_H2_suC"/>
</dbReference>
<dbReference type="AlphaFoldDB" id="A0A0L0G291"/>
<reference evidence="1 2" key="1">
    <citation type="submission" date="2011-02" db="EMBL/GenBank/DDBJ databases">
        <title>The Genome Sequence of Sphaeroforma arctica JP610.</title>
        <authorList>
            <consortium name="The Broad Institute Genome Sequencing Platform"/>
            <person name="Russ C."/>
            <person name="Cuomo C."/>
            <person name="Young S.K."/>
            <person name="Zeng Q."/>
            <person name="Gargeya S."/>
            <person name="Alvarado L."/>
            <person name="Berlin A."/>
            <person name="Chapman S.B."/>
            <person name="Chen Z."/>
            <person name="Freedman E."/>
            <person name="Gellesch M."/>
            <person name="Goldberg J."/>
            <person name="Griggs A."/>
            <person name="Gujja S."/>
            <person name="Heilman E."/>
            <person name="Heiman D."/>
            <person name="Howarth C."/>
            <person name="Mehta T."/>
            <person name="Neiman D."/>
            <person name="Pearson M."/>
            <person name="Roberts A."/>
            <person name="Saif S."/>
            <person name="Shea T."/>
            <person name="Shenoy N."/>
            <person name="Sisk P."/>
            <person name="Stolte C."/>
            <person name="Sykes S."/>
            <person name="White J."/>
            <person name="Yandava C."/>
            <person name="Burger G."/>
            <person name="Gray M.W."/>
            <person name="Holland P.W.H."/>
            <person name="King N."/>
            <person name="Lang F.B.F."/>
            <person name="Roger A.J."/>
            <person name="Ruiz-Trillo I."/>
            <person name="Haas B."/>
            <person name="Nusbaum C."/>
            <person name="Birren B."/>
        </authorList>
    </citation>
    <scope>NUCLEOTIDE SEQUENCE [LARGE SCALE GENOMIC DNA]</scope>
    <source>
        <strain evidence="1 2">JP610</strain>
    </source>
</reference>
<dbReference type="Gene3D" id="2.40.128.680">
    <property type="match status" value="1"/>
</dbReference>
<proteinExistence type="predicted"/>
<dbReference type="OrthoDB" id="6222486at2759"/>
<organism evidence="1 2">
    <name type="scientific">Sphaeroforma arctica JP610</name>
    <dbReference type="NCBI Taxonomy" id="667725"/>
    <lineage>
        <taxon>Eukaryota</taxon>
        <taxon>Ichthyosporea</taxon>
        <taxon>Ichthyophonida</taxon>
        <taxon>Sphaeroforma</taxon>
    </lineage>
</organism>
<name>A0A0L0G291_9EUKA</name>
<keyword evidence="2" id="KW-1185">Reference proteome</keyword>
<accession>A0A0L0G291</accession>
<dbReference type="PANTHER" id="PTHR47204:SF1">
    <property type="entry name" value="RIBONUCLEASE H2 SUBUNIT C"/>
    <property type="match status" value="1"/>
</dbReference>
<gene>
    <name evidence="1" type="ORF">SARC_04776</name>
</gene>
<dbReference type="EMBL" id="KQ241877">
    <property type="protein sequence ID" value="KNC82954.1"/>
    <property type="molecule type" value="Genomic_DNA"/>
</dbReference>
<evidence type="ECO:0000313" key="2">
    <source>
        <dbReference type="Proteomes" id="UP000054560"/>
    </source>
</evidence>
<sequence>MDIQVVGLLKSAENRAVHQIPFQVDHQGHANVSKYFVNHDDPSLEGTMVSTFRGRELKGKAYDLQSNNMVGVLLKEKRRPTTDVEEREFHVHTAFDSVHVWNHDSPPDASHDLDWTLNKWLPISAALHDPIE</sequence>
<evidence type="ECO:0000313" key="1">
    <source>
        <dbReference type="EMBL" id="KNC82954.1"/>
    </source>
</evidence>